<evidence type="ECO:0000313" key="2">
    <source>
        <dbReference type="EMBL" id="TWT97921.1"/>
    </source>
</evidence>
<sequence length="94" mass="10547">MLAIWLLLMIVCRQLGHIADASPATWLAGPFYLMSWGPFIVLGAIGIILTTCAGTLAVHDPQWWDWGTNWLSWLASRLGWLWPWRSRAASKSPA</sequence>
<evidence type="ECO:0000256" key="1">
    <source>
        <dbReference type="SAM" id="Phobius"/>
    </source>
</evidence>
<accession>A0A5C6AFT7</accession>
<dbReference type="AlphaFoldDB" id="A0A5C6AFT7"/>
<name>A0A5C6AFT7_9BACT</name>
<gene>
    <name evidence="2" type="ORF">Pla108_20750</name>
</gene>
<reference evidence="2 3" key="1">
    <citation type="submission" date="2019-02" db="EMBL/GenBank/DDBJ databases">
        <title>Deep-cultivation of Planctomycetes and their phenomic and genomic characterization uncovers novel biology.</title>
        <authorList>
            <person name="Wiegand S."/>
            <person name="Jogler M."/>
            <person name="Boedeker C."/>
            <person name="Pinto D."/>
            <person name="Vollmers J."/>
            <person name="Rivas-Marin E."/>
            <person name="Kohn T."/>
            <person name="Peeters S.H."/>
            <person name="Heuer A."/>
            <person name="Rast P."/>
            <person name="Oberbeckmann S."/>
            <person name="Bunk B."/>
            <person name="Jeske O."/>
            <person name="Meyerdierks A."/>
            <person name="Storesund J.E."/>
            <person name="Kallscheuer N."/>
            <person name="Luecker S."/>
            <person name="Lage O.M."/>
            <person name="Pohl T."/>
            <person name="Merkel B.J."/>
            <person name="Hornburger P."/>
            <person name="Mueller R.-W."/>
            <person name="Bruemmer F."/>
            <person name="Labrenz M."/>
            <person name="Spormann A.M."/>
            <person name="Op Den Camp H."/>
            <person name="Overmann J."/>
            <person name="Amann R."/>
            <person name="Jetten M.S.M."/>
            <person name="Mascher T."/>
            <person name="Medema M.H."/>
            <person name="Devos D.P."/>
            <person name="Kaster A.-K."/>
            <person name="Ovreas L."/>
            <person name="Rohde M."/>
            <person name="Galperin M.Y."/>
            <person name="Jogler C."/>
        </authorList>
    </citation>
    <scope>NUCLEOTIDE SEQUENCE [LARGE SCALE GENOMIC DNA]</scope>
    <source>
        <strain evidence="2 3">Pla108</strain>
    </source>
</reference>
<keyword evidence="3" id="KW-1185">Reference proteome</keyword>
<keyword evidence="1" id="KW-0472">Membrane</keyword>
<dbReference type="Proteomes" id="UP000317421">
    <property type="component" value="Unassembled WGS sequence"/>
</dbReference>
<protein>
    <submittedName>
        <fullName evidence="2">Uncharacterized protein</fullName>
    </submittedName>
</protein>
<organism evidence="2 3">
    <name type="scientific">Botrimarina colliarenosi</name>
    <dbReference type="NCBI Taxonomy" id="2528001"/>
    <lineage>
        <taxon>Bacteria</taxon>
        <taxon>Pseudomonadati</taxon>
        <taxon>Planctomycetota</taxon>
        <taxon>Planctomycetia</taxon>
        <taxon>Pirellulales</taxon>
        <taxon>Lacipirellulaceae</taxon>
        <taxon>Botrimarina</taxon>
    </lineage>
</organism>
<feature type="transmembrane region" description="Helical" evidence="1">
    <location>
        <begin position="31"/>
        <end position="58"/>
    </location>
</feature>
<dbReference type="RefSeq" id="WP_197526454.1">
    <property type="nucleotide sequence ID" value="NZ_SJPR01000002.1"/>
</dbReference>
<keyword evidence="1" id="KW-0812">Transmembrane</keyword>
<dbReference type="EMBL" id="SJPR01000002">
    <property type="protein sequence ID" value="TWT97921.1"/>
    <property type="molecule type" value="Genomic_DNA"/>
</dbReference>
<keyword evidence="1" id="KW-1133">Transmembrane helix</keyword>
<evidence type="ECO:0000313" key="3">
    <source>
        <dbReference type="Proteomes" id="UP000317421"/>
    </source>
</evidence>
<proteinExistence type="predicted"/>
<comment type="caution">
    <text evidence="2">The sequence shown here is derived from an EMBL/GenBank/DDBJ whole genome shotgun (WGS) entry which is preliminary data.</text>
</comment>